<evidence type="ECO:0000256" key="2">
    <source>
        <dbReference type="ARBA" id="ARBA00004882"/>
    </source>
</evidence>
<comment type="similarity">
    <text evidence="5 15">In the C-terminal section; belongs to the HTP reductase family.</text>
</comment>
<evidence type="ECO:0000256" key="9">
    <source>
        <dbReference type="ARBA" id="ARBA00022833"/>
    </source>
</evidence>
<evidence type="ECO:0000256" key="13">
    <source>
        <dbReference type="ARBA" id="ARBA00049861"/>
    </source>
</evidence>
<evidence type="ECO:0000256" key="14">
    <source>
        <dbReference type="ARBA" id="ARBA00049886"/>
    </source>
</evidence>
<dbReference type="GO" id="GO:0009231">
    <property type="term" value="P:riboflavin biosynthetic process"/>
    <property type="evidence" value="ECO:0007669"/>
    <property type="project" value="UniProtKB-UniPathway"/>
</dbReference>
<keyword evidence="8 15" id="KW-0378">Hydrolase</keyword>
<proteinExistence type="inferred from homology"/>
<dbReference type="InterPro" id="IPR024072">
    <property type="entry name" value="DHFR-like_dom_sf"/>
</dbReference>
<dbReference type="EC" id="1.1.1.193" evidence="15"/>
<evidence type="ECO:0000256" key="11">
    <source>
        <dbReference type="ARBA" id="ARBA00023002"/>
    </source>
</evidence>
<evidence type="ECO:0000256" key="7">
    <source>
        <dbReference type="ARBA" id="ARBA00022723"/>
    </source>
</evidence>
<evidence type="ECO:0000256" key="1">
    <source>
        <dbReference type="ARBA" id="ARBA00002151"/>
    </source>
</evidence>
<feature type="active site" description="Proton donor" evidence="16">
    <location>
        <position position="52"/>
    </location>
</feature>
<comment type="pathway">
    <text evidence="2 15">Cofactor biosynthesis; riboflavin biosynthesis; 5-amino-6-(D-ribitylamino)uracil from GTP: step 2/4.</text>
</comment>
<dbReference type="InterPro" id="IPR002125">
    <property type="entry name" value="CMP_dCMP_dom"/>
</dbReference>
<dbReference type="InterPro" id="IPR016193">
    <property type="entry name" value="Cytidine_deaminase-like"/>
</dbReference>
<feature type="binding site" evidence="18">
    <location>
        <position position="50"/>
    </location>
    <ligand>
        <name>Zn(2+)</name>
        <dbReference type="ChEBI" id="CHEBI:29105"/>
        <note>catalytic</note>
    </ligand>
</feature>
<dbReference type="InterPro" id="IPR002734">
    <property type="entry name" value="RibDG_C"/>
</dbReference>
<dbReference type="Gene3D" id="3.40.430.10">
    <property type="entry name" value="Dihydrofolate Reductase, subunit A"/>
    <property type="match status" value="1"/>
</dbReference>
<feature type="binding site" evidence="17">
    <location>
        <position position="170"/>
    </location>
    <ligand>
        <name>NADP(+)</name>
        <dbReference type="ChEBI" id="CHEBI:58349"/>
    </ligand>
</feature>
<reference evidence="20 21" key="1">
    <citation type="submission" date="2017-10" db="EMBL/GenBank/DDBJ databases">
        <title>Complete Genome Sequence of Faecalibacterium prausnitzii isolated from the gut of healthy adult Indian.</title>
        <authorList>
            <person name="Bag S."/>
            <person name="Ghosh T.S."/>
            <person name="Das B."/>
        </authorList>
    </citation>
    <scope>NUCLEOTIDE SEQUENCE [LARGE SCALE GENOMIC DNA]</scope>
    <source>
        <strain evidence="20 21">Indica</strain>
    </source>
</reference>
<dbReference type="AlphaFoldDB" id="A0A291TCT9"/>
<sequence>MNDEDYMRLALQLAKKGCGWTSPNPMVGAVVVKEGRTIGQGWHQRYGQAHAERNALASCTEDPQGATLYVTLEPCCHYGKQPPCVDAILDAGIHRVVVGSADPNPLVAGKGIAFLRAHGIDVIENVLQEECDALNKVFFHYITTKRPFVSMKYAMTMDGKIATYTGASKWITGEIARNHVQQQRHRFRGIMVGVGTILADDPLLTCRIEGGRDPVRIICDTHLRTPLQSQVVMTAKQVPTILATCCGDPEKQAAYQQAGCRILFLEEHCGHVNLLQLMEQLGQEQIDSILLEGGGTLNWSALESGIVQQVQAYIAPKLFGGRDAKTPIEGAGVSFPDAAFQLKNSRLERLGEDLLIESEVEYPCLPESWKKSEQ</sequence>
<evidence type="ECO:0000256" key="16">
    <source>
        <dbReference type="PIRSR" id="PIRSR006769-1"/>
    </source>
</evidence>
<organism evidence="20 21">
    <name type="scientific">Faecalibacterium prausnitzii</name>
    <dbReference type="NCBI Taxonomy" id="853"/>
    <lineage>
        <taxon>Bacteria</taxon>
        <taxon>Bacillati</taxon>
        <taxon>Bacillota</taxon>
        <taxon>Clostridia</taxon>
        <taxon>Eubacteriales</taxon>
        <taxon>Oscillospiraceae</taxon>
        <taxon>Faecalibacterium</taxon>
    </lineage>
</organism>
<dbReference type="FunFam" id="3.40.140.10:FF:000025">
    <property type="entry name" value="Riboflavin biosynthesis protein RibD"/>
    <property type="match status" value="1"/>
</dbReference>
<dbReference type="RefSeq" id="WP_098924554.1">
    <property type="nucleotide sequence ID" value="NZ_CP023819.1"/>
</dbReference>
<feature type="binding site" evidence="17">
    <location>
        <position position="154"/>
    </location>
    <ligand>
        <name>NADP(+)</name>
        <dbReference type="ChEBI" id="CHEBI:58349"/>
    </ligand>
</feature>
<name>A0A291TCT9_9FIRM</name>
<dbReference type="CDD" id="cd01284">
    <property type="entry name" value="Riboflavin_deaminase-reductase"/>
    <property type="match status" value="1"/>
</dbReference>
<keyword evidence="6 15" id="KW-0686">Riboflavin biosynthesis</keyword>
<comment type="catalytic activity">
    <reaction evidence="14 15">
        <text>2,5-diamino-6-hydroxy-4-(5-phosphoribosylamino)-pyrimidine + H2O + H(+) = 5-amino-6-(5-phospho-D-ribosylamino)uracil + NH4(+)</text>
        <dbReference type="Rhea" id="RHEA:21868"/>
        <dbReference type="ChEBI" id="CHEBI:15377"/>
        <dbReference type="ChEBI" id="CHEBI:15378"/>
        <dbReference type="ChEBI" id="CHEBI:28938"/>
        <dbReference type="ChEBI" id="CHEBI:58453"/>
        <dbReference type="ChEBI" id="CHEBI:58614"/>
        <dbReference type="EC" id="3.5.4.26"/>
    </reaction>
</comment>
<evidence type="ECO:0000256" key="10">
    <source>
        <dbReference type="ARBA" id="ARBA00022857"/>
    </source>
</evidence>
<protein>
    <recommendedName>
        <fullName evidence="15">Riboflavin biosynthesis protein RibD</fullName>
    </recommendedName>
    <domain>
        <recommendedName>
            <fullName evidence="15">Diaminohydroxyphosphoribosylaminopyrimidine deaminase</fullName>
            <shortName evidence="15">DRAP deaminase</shortName>
            <ecNumber evidence="15">3.5.4.26</ecNumber>
        </recommendedName>
        <alternativeName>
            <fullName evidence="15">Riboflavin-specific deaminase</fullName>
        </alternativeName>
    </domain>
    <domain>
        <recommendedName>
            <fullName evidence="15">5-amino-6-(5-phosphoribosylamino)uracil reductase</fullName>
            <ecNumber evidence="15">1.1.1.193</ecNumber>
        </recommendedName>
        <alternativeName>
            <fullName evidence="15">HTP reductase</fullName>
        </alternativeName>
    </domain>
</protein>
<keyword evidence="11 15" id="KW-0560">Oxidoreductase</keyword>
<evidence type="ECO:0000256" key="6">
    <source>
        <dbReference type="ARBA" id="ARBA00022619"/>
    </source>
</evidence>
<feature type="binding site" evidence="17">
    <location>
        <begin position="294"/>
        <end position="300"/>
    </location>
    <ligand>
        <name>NADP(+)</name>
        <dbReference type="ChEBI" id="CHEBI:58349"/>
    </ligand>
</feature>
<evidence type="ECO:0000256" key="4">
    <source>
        <dbReference type="ARBA" id="ARBA00005259"/>
    </source>
</evidence>
<dbReference type="GO" id="GO:0008835">
    <property type="term" value="F:diaminohydroxyphosphoribosylaminopyrimidine deaminase activity"/>
    <property type="evidence" value="ECO:0007669"/>
    <property type="project" value="UniProtKB-EC"/>
</dbReference>
<comment type="catalytic activity">
    <reaction evidence="13 15">
        <text>5-amino-6-(5-phospho-D-ribitylamino)uracil + NADP(+) = 5-amino-6-(5-phospho-D-ribosylamino)uracil + NADPH + H(+)</text>
        <dbReference type="Rhea" id="RHEA:17845"/>
        <dbReference type="ChEBI" id="CHEBI:15378"/>
        <dbReference type="ChEBI" id="CHEBI:57783"/>
        <dbReference type="ChEBI" id="CHEBI:58349"/>
        <dbReference type="ChEBI" id="CHEBI:58421"/>
        <dbReference type="ChEBI" id="CHEBI:58453"/>
        <dbReference type="EC" id="1.1.1.193"/>
    </reaction>
</comment>
<evidence type="ECO:0000256" key="3">
    <source>
        <dbReference type="ARBA" id="ARBA00004910"/>
    </source>
</evidence>
<comment type="function">
    <text evidence="1 15">Converts 2,5-diamino-6-(ribosylamino)-4(3h)-pyrimidinone 5'-phosphate into 5-amino-6-(ribosylamino)-2,4(1h,3h)-pyrimidinedione 5'-phosphate.</text>
</comment>
<evidence type="ECO:0000313" key="20">
    <source>
        <dbReference type="EMBL" id="ATL90791.1"/>
    </source>
</evidence>
<evidence type="ECO:0000256" key="5">
    <source>
        <dbReference type="ARBA" id="ARBA00007417"/>
    </source>
</evidence>
<comment type="pathway">
    <text evidence="3 15">Cofactor biosynthesis; riboflavin biosynthesis; 5-amino-6-(D-ribitylamino)uracil from GTP: step 3/4.</text>
</comment>
<feature type="binding site" evidence="17">
    <location>
        <position position="207"/>
    </location>
    <ligand>
        <name>substrate</name>
    </ligand>
</feature>
<feature type="binding site" evidence="18">
    <location>
        <position position="84"/>
    </location>
    <ligand>
        <name>Zn(2+)</name>
        <dbReference type="ChEBI" id="CHEBI:29105"/>
        <note>catalytic</note>
    </ligand>
</feature>
<dbReference type="SUPFAM" id="SSF53597">
    <property type="entry name" value="Dihydrofolate reductase-like"/>
    <property type="match status" value="1"/>
</dbReference>
<dbReference type="Proteomes" id="UP000223709">
    <property type="component" value="Chromosome"/>
</dbReference>
<keyword evidence="10 15" id="KW-0521">NADP</keyword>
<evidence type="ECO:0000313" key="21">
    <source>
        <dbReference type="Proteomes" id="UP000223709"/>
    </source>
</evidence>
<dbReference type="SUPFAM" id="SSF53927">
    <property type="entry name" value="Cytidine deaminase-like"/>
    <property type="match status" value="1"/>
</dbReference>
<dbReference type="GO" id="GO:0050661">
    <property type="term" value="F:NADP binding"/>
    <property type="evidence" value="ECO:0007669"/>
    <property type="project" value="InterPro"/>
</dbReference>
<dbReference type="EMBL" id="CP023819">
    <property type="protein sequence ID" value="ATL90791.1"/>
    <property type="molecule type" value="Genomic_DNA"/>
</dbReference>
<dbReference type="NCBIfam" id="TIGR00227">
    <property type="entry name" value="ribD_Cterm"/>
    <property type="match status" value="1"/>
</dbReference>
<feature type="binding site" evidence="17">
    <location>
        <position position="292"/>
    </location>
    <ligand>
        <name>substrate</name>
    </ligand>
</feature>
<dbReference type="InterPro" id="IPR050765">
    <property type="entry name" value="Riboflavin_Biosynth_HTPR"/>
</dbReference>
<evidence type="ECO:0000259" key="19">
    <source>
        <dbReference type="PROSITE" id="PS51747"/>
    </source>
</evidence>
<dbReference type="Pfam" id="PF00383">
    <property type="entry name" value="dCMP_cyt_deam_1"/>
    <property type="match status" value="1"/>
</dbReference>
<dbReference type="InterPro" id="IPR011549">
    <property type="entry name" value="RibD_C"/>
</dbReference>
<dbReference type="PIRSF" id="PIRSF006769">
    <property type="entry name" value="RibD"/>
    <property type="match status" value="1"/>
</dbReference>
<comment type="similarity">
    <text evidence="4 15">In the N-terminal section; belongs to the cytidine and deoxycytidylate deaminase family.</text>
</comment>
<dbReference type="PROSITE" id="PS51747">
    <property type="entry name" value="CYT_DCMP_DEAMINASES_2"/>
    <property type="match status" value="1"/>
</dbReference>
<feature type="binding site" evidence="17">
    <location>
        <position position="184"/>
    </location>
    <ligand>
        <name>substrate</name>
    </ligand>
</feature>
<dbReference type="UniPathway" id="UPA00275">
    <property type="reaction ID" value="UER00401"/>
</dbReference>
<dbReference type="PROSITE" id="PS00903">
    <property type="entry name" value="CYT_DCMP_DEAMINASES_1"/>
    <property type="match status" value="1"/>
</dbReference>
<dbReference type="InterPro" id="IPR016192">
    <property type="entry name" value="APOBEC/CMP_deaminase_Zn-bd"/>
</dbReference>
<dbReference type="NCBIfam" id="TIGR00326">
    <property type="entry name" value="eubact_ribD"/>
    <property type="match status" value="1"/>
</dbReference>
<comment type="cofactor">
    <cofactor evidence="15 18">
        <name>Zn(2+)</name>
        <dbReference type="ChEBI" id="CHEBI:29105"/>
    </cofactor>
    <text evidence="15 18">Binds 1 zinc ion.</text>
</comment>
<feature type="binding site" evidence="17">
    <location>
        <position position="168"/>
    </location>
    <ligand>
        <name>substrate</name>
    </ligand>
</feature>
<dbReference type="PANTHER" id="PTHR38011">
    <property type="entry name" value="DIHYDROFOLATE REDUCTASE FAMILY PROTEIN (AFU_ORTHOLOGUE AFUA_8G06820)"/>
    <property type="match status" value="1"/>
</dbReference>
<dbReference type="EC" id="3.5.4.26" evidence="15"/>
<feature type="domain" description="CMP/dCMP-type deaminase" evidence="19">
    <location>
        <begin position="1"/>
        <end position="123"/>
    </location>
</feature>
<evidence type="ECO:0000256" key="15">
    <source>
        <dbReference type="PIRNR" id="PIRNR006769"/>
    </source>
</evidence>
<feature type="binding site" evidence="18">
    <location>
        <position position="75"/>
    </location>
    <ligand>
        <name>Zn(2+)</name>
        <dbReference type="ChEBI" id="CHEBI:29105"/>
        <note>catalytic</note>
    </ligand>
</feature>
<gene>
    <name evidence="20" type="primary">ribD</name>
    <name evidence="20" type="ORF">CRH10_11025</name>
</gene>
<keyword evidence="7 15" id="KW-0479">Metal-binding</keyword>
<feature type="binding site" evidence="17">
    <location>
        <position position="204"/>
    </location>
    <ligand>
        <name>substrate</name>
    </ligand>
</feature>
<accession>A0A291TCT9</accession>
<evidence type="ECO:0000256" key="8">
    <source>
        <dbReference type="ARBA" id="ARBA00022801"/>
    </source>
</evidence>
<dbReference type="GO" id="GO:0008270">
    <property type="term" value="F:zinc ion binding"/>
    <property type="evidence" value="ECO:0007669"/>
    <property type="project" value="InterPro"/>
</dbReference>
<dbReference type="GO" id="GO:0008703">
    <property type="term" value="F:5-amino-6-(5-phosphoribosylamino)uracil reductase activity"/>
    <property type="evidence" value="ECO:0007669"/>
    <property type="project" value="UniProtKB-EC"/>
</dbReference>
<dbReference type="PANTHER" id="PTHR38011:SF7">
    <property type="entry name" value="2,5-DIAMINO-6-RIBOSYLAMINO-4(3H)-PYRIMIDINONE 5'-PHOSPHATE REDUCTASE"/>
    <property type="match status" value="1"/>
</dbReference>
<dbReference type="Gene3D" id="3.40.140.10">
    <property type="entry name" value="Cytidine Deaminase, domain 2"/>
    <property type="match status" value="1"/>
</dbReference>
<evidence type="ECO:0000256" key="18">
    <source>
        <dbReference type="PIRSR" id="PIRSR006769-3"/>
    </source>
</evidence>
<dbReference type="Pfam" id="PF01872">
    <property type="entry name" value="RibD_C"/>
    <property type="match status" value="1"/>
</dbReference>
<feature type="binding site" evidence="17">
    <location>
        <position position="196"/>
    </location>
    <ligand>
        <name>NADP(+)</name>
        <dbReference type="ChEBI" id="CHEBI:58349"/>
    </ligand>
</feature>
<feature type="binding site" evidence="17">
    <location>
        <position position="221"/>
    </location>
    <ligand>
        <name>NADP(+)</name>
        <dbReference type="ChEBI" id="CHEBI:58349"/>
    </ligand>
</feature>
<dbReference type="InterPro" id="IPR004794">
    <property type="entry name" value="Eubact_RibD"/>
</dbReference>
<evidence type="ECO:0000256" key="17">
    <source>
        <dbReference type="PIRSR" id="PIRSR006769-2"/>
    </source>
</evidence>
<feature type="binding site" evidence="17">
    <location>
        <position position="200"/>
    </location>
    <ligand>
        <name>NADP(+)</name>
        <dbReference type="ChEBI" id="CHEBI:58349"/>
    </ligand>
</feature>
<keyword evidence="12" id="KW-0511">Multifunctional enzyme</keyword>
<evidence type="ECO:0000256" key="12">
    <source>
        <dbReference type="ARBA" id="ARBA00023268"/>
    </source>
</evidence>
<keyword evidence="9 15" id="KW-0862">Zinc</keyword>